<comment type="subunit">
    <text evidence="20">Homotrimer.</text>
</comment>
<dbReference type="GO" id="GO:0016020">
    <property type="term" value="C:membrane"/>
    <property type="evidence" value="ECO:0007669"/>
    <property type="project" value="GOC"/>
</dbReference>
<feature type="binding site" evidence="20">
    <location>
        <begin position="8"/>
        <end position="11"/>
    </location>
    <ligand>
        <name>UDP-N-acetyl-alpha-D-glucosamine</name>
        <dbReference type="ChEBI" id="CHEBI:57705"/>
    </ligand>
</feature>
<comment type="similarity">
    <text evidence="5 20">In the N-terminal section; belongs to the N-acetylglucosamine-1-phosphate uridyltransferase family.</text>
</comment>
<dbReference type="RefSeq" id="WP_115313993.1">
    <property type="nucleotide sequence ID" value="NZ_CP066042.1"/>
</dbReference>
<dbReference type="InterPro" id="IPR011004">
    <property type="entry name" value="Trimer_LpxA-like_sf"/>
</dbReference>
<dbReference type="EMBL" id="UHDZ01000001">
    <property type="protein sequence ID" value="SUM74322.1"/>
    <property type="molecule type" value="Genomic_DNA"/>
</dbReference>
<evidence type="ECO:0000256" key="1">
    <source>
        <dbReference type="ARBA" id="ARBA00004496"/>
    </source>
</evidence>
<reference evidence="23 24" key="1">
    <citation type="submission" date="2018-06" db="EMBL/GenBank/DDBJ databases">
        <authorList>
            <consortium name="Pathogen Informatics"/>
            <person name="Doyle S."/>
        </authorList>
    </citation>
    <scope>NUCLEOTIDE SEQUENCE [LARGE SCALE GENOMIC DNA]</scope>
    <source>
        <strain evidence="23 24">NCTC11807</strain>
    </source>
</reference>
<evidence type="ECO:0000256" key="2">
    <source>
        <dbReference type="ARBA" id="ARBA00005166"/>
    </source>
</evidence>
<dbReference type="EC" id="2.7.7.23" evidence="20"/>
<feature type="binding site" evidence="20">
    <location>
        <position position="422"/>
    </location>
    <ligand>
        <name>acetyl-CoA</name>
        <dbReference type="ChEBI" id="CHEBI:57288"/>
    </ligand>
</feature>
<feature type="region of interest" description="N-acetyltransferase" evidence="20">
    <location>
        <begin position="251"/>
        <end position="451"/>
    </location>
</feature>
<dbReference type="InterPro" id="IPR056729">
    <property type="entry name" value="GMPPB_C"/>
</dbReference>
<dbReference type="GO" id="GO:0000902">
    <property type="term" value="P:cell morphogenesis"/>
    <property type="evidence" value="ECO:0007669"/>
    <property type="project" value="UniProtKB-UniRule"/>
</dbReference>
<dbReference type="Pfam" id="PF00483">
    <property type="entry name" value="NTP_transferase"/>
    <property type="match status" value="1"/>
</dbReference>
<evidence type="ECO:0000256" key="4">
    <source>
        <dbReference type="ARBA" id="ARBA00007707"/>
    </source>
</evidence>
<dbReference type="CDD" id="cd03353">
    <property type="entry name" value="LbH_GlmU_C"/>
    <property type="match status" value="1"/>
</dbReference>
<comment type="function">
    <text evidence="19 20">Catalyzes the last two sequential reactions in the de novo biosynthetic pathway for UDP-N-acetylglucosamine (UDP-GlcNAc). The C-terminal domain catalyzes the transfer of acetyl group from acetyl coenzyme A to glucosamine-1-phosphate (GlcN-1-P) to produce N-acetylglucosamine-1-phosphate (GlcNAc-1-P), which is converted into UDP-GlcNAc by the transfer of uridine 5-monophosphate (from uridine 5-triphosphate), a reaction catalyzed by the N-terminal domain.</text>
</comment>
<evidence type="ECO:0000256" key="3">
    <source>
        <dbReference type="ARBA" id="ARBA00005208"/>
    </source>
</evidence>
<dbReference type="CDD" id="cd02540">
    <property type="entry name" value="GT2_GlmU_N_bac"/>
    <property type="match status" value="1"/>
</dbReference>
<comment type="caution">
    <text evidence="20">Lacks conserved residue(s) required for the propagation of feature annotation.</text>
</comment>
<comment type="similarity">
    <text evidence="4 20">In the C-terminal section; belongs to the transferase hexapeptide repeat family.</text>
</comment>
<dbReference type="UniPathway" id="UPA00113">
    <property type="reaction ID" value="UER00532"/>
</dbReference>
<evidence type="ECO:0000256" key="7">
    <source>
        <dbReference type="ARBA" id="ARBA00022679"/>
    </source>
</evidence>
<dbReference type="EC" id="2.3.1.157" evidence="20"/>
<dbReference type="GO" id="GO:0071555">
    <property type="term" value="P:cell wall organization"/>
    <property type="evidence" value="ECO:0007669"/>
    <property type="project" value="UniProtKB-KW"/>
</dbReference>
<dbReference type="GO" id="GO:0005737">
    <property type="term" value="C:cytoplasm"/>
    <property type="evidence" value="ECO:0007669"/>
    <property type="project" value="UniProtKB-SubCell"/>
</dbReference>
<keyword evidence="9 20" id="KW-0479">Metal-binding</keyword>
<comment type="pathway">
    <text evidence="3 20">Nucleotide-sugar biosynthesis; UDP-N-acetyl-alpha-D-glucosamine biosynthesis; UDP-N-acetyl-alpha-D-glucosamine from N-acetyl-alpha-D-glucosamine 1-phosphate: step 1/1.</text>
</comment>
<evidence type="ECO:0000256" key="14">
    <source>
        <dbReference type="ARBA" id="ARBA00023268"/>
    </source>
</evidence>
<feature type="binding site" evidence="20">
    <location>
        <position position="227"/>
    </location>
    <ligand>
        <name>Mg(2+)</name>
        <dbReference type="ChEBI" id="CHEBI:18420"/>
    </ligand>
</feature>
<feature type="binding site" evidence="20">
    <location>
        <position position="376"/>
    </location>
    <ligand>
        <name>UDP-N-acetyl-alpha-D-glucosamine</name>
        <dbReference type="ChEBI" id="CHEBI:57705"/>
    </ligand>
</feature>
<gene>
    <name evidence="20 23" type="primary">glmU</name>
    <name evidence="23" type="ORF">NCTC11807_02541</name>
</gene>
<dbReference type="GO" id="GO:0009245">
    <property type="term" value="P:lipid A biosynthetic process"/>
    <property type="evidence" value="ECO:0007669"/>
    <property type="project" value="UniProtKB-UniRule"/>
</dbReference>
<evidence type="ECO:0000313" key="23">
    <source>
        <dbReference type="EMBL" id="SUM74322.1"/>
    </source>
</evidence>
<dbReference type="Pfam" id="PF00132">
    <property type="entry name" value="Hexapep"/>
    <property type="match status" value="1"/>
</dbReference>
<feature type="domain" description="Nucleotidyl transferase" evidence="21">
    <location>
        <begin position="5"/>
        <end position="212"/>
    </location>
</feature>
<keyword evidence="8 20" id="KW-0548">Nucleotidyltransferase</keyword>
<dbReference type="SUPFAM" id="SSF51161">
    <property type="entry name" value="Trimeric LpxA-like enzymes"/>
    <property type="match status" value="1"/>
</dbReference>
<keyword evidence="10 20" id="KW-0677">Repeat</keyword>
<feature type="binding site" evidence="20">
    <location>
        <position position="154"/>
    </location>
    <ligand>
        <name>UDP-N-acetyl-alpha-D-glucosamine</name>
        <dbReference type="ChEBI" id="CHEBI:57705"/>
    </ligand>
</feature>
<evidence type="ECO:0000256" key="6">
    <source>
        <dbReference type="ARBA" id="ARBA00022490"/>
    </source>
</evidence>
<keyword evidence="24" id="KW-1185">Reference proteome</keyword>
<feature type="binding site" evidence="20">
    <location>
        <position position="139"/>
    </location>
    <ligand>
        <name>UDP-N-acetyl-alpha-D-glucosamine</name>
        <dbReference type="ChEBI" id="CHEBI:57705"/>
    </ligand>
</feature>
<dbReference type="GeneID" id="63935570"/>
<keyword evidence="16 20" id="KW-0961">Cell wall biogenesis/degradation</keyword>
<feature type="binding site" evidence="20">
    <location>
        <position position="22"/>
    </location>
    <ligand>
        <name>UDP-N-acetyl-alpha-D-glucosamine</name>
        <dbReference type="ChEBI" id="CHEBI:57705"/>
    </ligand>
</feature>
<keyword evidence="14 20" id="KW-0511">Multifunctional enzyme</keyword>
<comment type="catalytic activity">
    <reaction evidence="17 20">
        <text>alpha-D-glucosamine 1-phosphate + acetyl-CoA = N-acetyl-alpha-D-glucosamine 1-phosphate + CoA + H(+)</text>
        <dbReference type="Rhea" id="RHEA:13725"/>
        <dbReference type="ChEBI" id="CHEBI:15378"/>
        <dbReference type="ChEBI" id="CHEBI:57287"/>
        <dbReference type="ChEBI" id="CHEBI:57288"/>
        <dbReference type="ChEBI" id="CHEBI:57776"/>
        <dbReference type="ChEBI" id="CHEBI:58516"/>
        <dbReference type="EC" id="2.3.1.157"/>
    </reaction>
</comment>
<feature type="region of interest" description="Pyrophosphorylase" evidence="20">
    <location>
        <begin position="1"/>
        <end position="229"/>
    </location>
</feature>
<dbReference type="Gene3D" id="2.160.10.10">
    <property type="entry name" value="Hexapeptide repeat proteins"/>
    <property type="match status" value="1"/>
</dbReference>
<keyword evidence="12 20" id="KW-0133">Cell shape</keyword>
<sequence length="451" mass="48935">MQRNAIILAAGKGTRMKSKKYKVLHEVAGKSMIEHVLNNVKQSGVNQIVTIVGHGAESVKETLGNQSLYSFQEEHLGTAHAVKMAEEHLANKEGTTIVVCGDTPLITSETLQALIRHHESKQAQVTVLTASTFNPHGYGRIVRNSDQTLERIVEEKDASEAERLINEISSGIFAFDNQVLFEKLEQVNNDSAQGEYYLPDVVSLILNDGEKADIYNTQNFEEIMGVNDRVMLSQAEKALQKRINHFHMKNGVTIIDPDTTFIGPDVEIGIDTTIEPGVRIGGYTTIGEEVLVGQFSEINNSTICSNANIKQSVVNDSVVGENTKVGPFAQLRPGSNLGAGVKVGNFVEVKKADLKDGVKVSHLSYIGDAEIGERTNIGCGSITVNYDGVNKFKTIVGKDAFIGCNTNLIAPVTVGDQSLIAAGSTITDDIPKESLALARARQVNKEGYLRK</sequence>
<dbReference type="InterPro" id="IPR029044">
    <property type="entry name" value="Nucleotide-diphossugar_trans"/>
</dbReference>
<evidence type="ECO:0000256" key="11">
    <source>
        <dbReference type="ARBA" id="ARBA00022842"/>
    </source>
</evidence>
<evidence type="ECO:0000256" key="10">
    <source>
        <dbReference type="ARBA" id="ARBA00022737"/>
    </source>
</evidence>
<dbReference type="GO" id="GO:0003977">
    <property type="term" value="F:UDP-N-acetylglucosamine diphosphorylase activity"/>
    <property type="evidence" value="ECO:0007669"/>
    <property type="project" value="UniProtKB-UniRule"/>
</dbReference>
<feature type="binding site" evidence="20">
    <location>
        <position position="332"/>
    </location>
    <ligand>
        <name>UDP-N-acetyl-alpha-D-glucosamine</name>
        <dbReference type="ChEBI" id="CHEBI:57705"/>
    </ligand>
</feature>
<evidence type="ECO:0000256" key="20">
    <source>
        <dbReference type="HAMAP-Rule" id="MF_01631"/>
    </source>
</evidence>
<dbReference type="GO" id="GO:0009252">
    <property type="term" value="P:peptidoglycan biosynthetic process"/>
    <property type="evidence" value="ECO:0007669"/>
    <property type="project" value="UniProtKB-UniRule"/>
</dbReference>
<dbReference type="UniPathway" id="UPA00973"/>
<keyword evidence="13 20" id="KW-0573">Peptidoglycan synthesis</keyword>
<evidence type="ECO:0000256" key="12">
    <source>
        <dbReference type="ARBA" id="ARBA00022960"/>
    </source>
</evidence>
<feature type="binding site" evidence="20">
    <location>
        <position position="102"/>
    </location>
    <ligand>
        <name>Mg(2+)</name>
        <dbReference type="ChEBI" id="CHEBI:18420"/>
    </ligand>
</feature>
<dbReference type="Pfam" id="PF25087">
    <property type="entry name" value="GMPPB_C"/>
    <property type="match status" value="1"/>
</dbReference>
<dbReference type="InterPro" id="IPR038009">
    <property type="entry name" value="GlmU_C_LbH"/>
</dbReference>
<evidence type="ECO:0000256" key="17">
    <source>
        <dbReference type="ARBA" id="ARBA00048247"/>
    </source>
</evidence>
<evidence type="ECO:0000259" key="21">
    <source>
        <dbReference type="Pfam" id="PF00483"/>
    </source>
</evidence>
<evidence type="ECO:0000256" key="8">
    <source>
        <dbReference type="ARBA" id="ARBA00022695"/>
    </source>
</evidence>
<comment type="pathway">
    <text evidence="20">Bacterial outer membrane biogenesis; LPS lipid A biosynthesis.</text>
</comment>
<organism evidence="23 24">
    <name type="scientific">Staphylococcus saccharolyticus</name>
    <dbReference type="NCBI Taxonomy" id="33028"/>
    <lineage>
        <taxon>Bacteria</taxon>
        <taxon>Bacillati</taxon>
        <taxon>Bacillota</taxon>
        <taxon>Bacilli</taxon>
        <taxon>Bacillales</taxon>
        <taxon>Staphylococcaceae</taxon>
        <taxon>Staphylococcus</taxon>
    </lineage>
</organism>
<feature type="binding site" evidence="20">
    <location>
        <begin position="385"/>
        <end position="386"/>
    </location>
    <ligand>
        <name>acetyl-CoA</name>
        <dbReference type="ChEBI" id="CHEBI:57288"/>
    </ligand>
</feature>
<dbReference type="GO" id="GO:0000287">
    <property type="term" value="F:magnesium ion binding"/>
    <property type="evidence" value="ECO:0007669"/>
    <property type="project" value="UniProtKB-UniRule"/>
</dbReference>
<evidence type="ECO:0000313" key="24">
    <source>
        <dbReference type="Proteomes" id="UP000255425"/>
    </source>
</evidence>
<accession>A0A380H884</accession>
<evidence type="ECO:0000256" key="5">
    <source>
        <dbReference type="ARBA" id="ARBA00007947"/>
    </source>
</evidence>
<feature type="domain" description="Mannose-1-phosphate guanyltransferase C-terminal" evidence="22">
    <location>
        <begin position="264"/>
        <end position="332"/>
    </location>
</feature>
<dbReference type="GO" id="GO:0006048">
    <property type="term" value="P:UDP-N-acetylglucosamine biosynthetic process"/>
    <property type="evidence" value="ECO:0007669"/>
    <property type="project" value="UniProtKB-UniPathway"/>
</dbReference>
<proteinExistence type="inferred from homology"/>
<evidence type="ECO:0000256" key="16">
    <source>
        <dbReference type="ARBA" id="ARBA00023316"/>
    </source>
</evidence>
<dbReference type="NCBIfam" id="TIGR01173">
    <property type="entry name" value="glmU"/>
    <property type="match status" value="1"/>
</dbReference>
<dbReference type="GO" id="GO:0008360">
    <property type="term" value="P:regulation of cell shape"/>
    <property type="evidence" value="ECO:0007669"/>
    <property type="project" value="UniProtKB-KW"/>
</dbReference>
<keyword evidence="11 20" id="KW-0460">Magnesium</keyword>
<dbReference type="GO" id="GO:0019134">
    <property type="term" value="F:glucosamine-1-phosphate N-acetyltransferase activity"/>
    <property type="evidence" value="ECO:0007669"/>
    <property type="project" value="UniProtKB-UniRule"/>
</dbReference>
<dbReference type="InterPro" id="IPR005835">
    <property type="entry name" value="NTP_transferase_dom"/>
</dbReference>
<keyword evidence="7 20" id="KW-0808">Transferase</keyword>
<keyword evidence="6 20" id="KW-0963">Cytoplasm</keyword>
<keyword evidence="15 20" id="KW-0012">Acyltransferase</keyword>
<comment type="cofactor">
    <cofactor evidence="20">
        <name>Mg(2+)</name>
        <dbReference type="ChEBI" id="CHEBI:18420"/>
    </cofactor>
    <text evidence="20">Binds 1 Mg(2+) ion per subunit.</text>
</comment>
<feature type="binding site" evidence="20">
    <location>
        <position position="227"/>
    </location>
    <ligand>
        <name>UDP-N-acetyl-alpha-D-glucosamine</name>
        <dbReference type="ChEBI" id="CHEBI:57705"/>
    </ligand>
</feature>
<comment type="catalytic activity">
    <reaction evidence="18 20">
        <text>N-acetyl-alpha-D-glucosamine 1-phosphate + UTP + H(+) = UDP-N-acetyl-alpha-D-glucosamine + diphosphate</text>
        <dbReference type="Rhea" id="RHEA:13509"/>
        <dbReference type="ChEBI" id="CHEBI:15378"/>
        <dbReference type="ChEBI" id="CHEBI:33019"/>
        <dbReference type="ChEBI" id="CHEBI:46398"/>
        <dbReference type="ChEBI" id="CHEBI:57705"/>
        <dbReference type="ChEBI" id="CHEBI:57776"/>
        <dbReference type="EC" id="2.7.7.23"/>
    </reaction>
</comment>
<evidence type="ECO:0000256" key="18">
    <source>
        <dbReference type="ARBA" id="ARBA00048493"/>
    </source>
</evidence>
<feature type="active site" description="Proton acceptor" evidence="20">
    <location>
        <position position="362"/>
    </location>
</feature>
<dbReference type="InterPro" id="IPR005882">
    <property type="entry name" value="Bifunctional_GlmU"/>
</dbReference>
<comment type="subcellular location">
    <subcellularLocation>
        <location evidence="1 20">Cytoplasm</location>
    </subcellularLocation>
</comment>
<dbReference type="Proteomes" id="UP000255425">
    <property type="component" value="Unassembled WGS sequence"/>
</dbReference>
<feature type="binding site" evidence="20">
    <location>
        <position position="439"/>
    </location>
    <ligand>
        <name>acetyl-CoA</name>
        <dbReference type="ChEBI" id="CHEBI:57288"/>
    </ligand>
</feature>
<comment type="pathway">
    <text evidence="2 20">Nucleotide-sugar biosynthesis; UDP-N-acetyl-alpha-D-glucosamine biosynthesis; N-acetyl-alpha-D-glucosamine 1-phosphate from alpha-D-glucosamine 6-phosphate (route II): step 2/2.</text>
</comment>
<evidence type="ECO:0000256" key="13">
    <source>
        <dbReference type="ARBA" id="ARBA00022984"/>
    </source>
</evidence>
<feature type="region of interest" description="Linker" evidence="20">
    <location>
        <begin position="230"/>
        <end position="250"/>
    </location>
</feature>
<protein>
    <recommendedName>
        <fullName evidence="20">Bifunctional protein GlmU</fullName>
    </recommendedName>
    <domain>
        <recommendedName>
            <fullName evidence="20">UDP-N-acetylglucosamine pyrophosphorylase</fullName>
            <ecNumber evidence="20">2.7.7.23</ecNumber>
        </recommendedName>
        <alternativeName>
            <fullName evidence="20">N-acetylglucosamine-1-phosphate uridyltransferase</fullName>
        </alternativeName>
    </domain>
    <domain>
        <recommendedName>
            <fullName evidence="20">Glucosamine-1-phosphate N-acetyltransferase</fullName>
            <ecNumber evidence="20">2.3.1.157</ecNumber>
        </recommendedName>
    </domain>
</protein>
<dbReference type="NCBIfam" id="NF010934">
    <property type="entry name" value="PRK14354.1"/>
    <property type="match status" value="1"/>
</dbReference>
<feature type="binding site" evidence="20">
    <location>
        <position position="72"/>
    </location>
    <ligand>
        <name>UDP-N-acetyl-alpha-D-glucosamine</name>
        <dbReference type="ChEBI" id="CHEBI:57705"/>
    </ligand>
</feature>
<evidence type="ECO:0000256" key="9">
    <source>
        <dbReference type="ARBA" id="ARBA00022723"/>
    </source>
</evidence>
<dbReference type="PANTHER" id="PTHR43584">
    <property type="entry name" value="NUCLEOTIDYL TRANSFERASE"/>
    <property type="match status" value="1"/>
</dbReference>
<name>A0A380H884_9STAP</name>
<dbReference type="SUPFAM" id="SSF53448">
    <property type="entry name" value="Nucleotide-diphospho-sugar transferases"/>
    <property type="match status" value="1"/>
</dbReference>
<dbReference type="InterPro" id="IPR001451">
    <property type="entry name" value="Hexapep"/>
</dbReference>
<feature type="binding site" evidence="20">
    <location>
        <position position="365"/>
    </location>
    <ligand>
        <name>UDP-N-acetyl-alpha-D-glucosamine</name>
        <dbReference type="ChEBI" id="CHEBI:57705"/>
    </ligand>
</feature>
<feature type="binding site" evidence="20">
    <location>
        <begin position="77"/>
        <end position="78"/>
    </location>
    <ligand>
        <name>UDP-N-acetyl-alpha-D-glucosamine</name>
        <dbReference type="ChEBI" id="CHEBI:57705"/>
    </ligand>
</feature>
<evidence type="ECO:0000256" key="19">
    <source>
        <dbReference type="ARBA" id="ARBA00049628"/>
    </source>
</evidence>
<evidence type="ECO:0000256" key="15">
    <source>
        <dbReference type="ARBA" id="ARBA00023315"/>
    </source>
</evidence>
<dbReference type="PROSITE" id="PS00101">
    <property type="entry name" value="HEXAPEP_TRANSFERASES"/>
    <property type="match status" value="1"/>
</dbReference>
<dbReference type="HAMAP" id="MF_01631">
    <property type="entry name" value="GlmU"/>
    <property type="match status" value="1"/>
</dbReference>
<dbReference type="AlphaFoldDB" id="A0A380H884"/>
<evidence type="ECO:0000259" key="22">
    <source>
        <dbReference type="Pfam" id="PF25087"/>
    </source>
</evidence>
<dbReference type="PANTHER" id="PTHR43584:SF3">
    <property type="entry name" value="BIFUNCTIONAL PROTEIN GLMU"/>
    <property type="match status" value="1"/>
</dbReference>
<feature type="binding site" evidence="20">
    <location>
        <position position="350"/>
    </location>
    <ligand>
        <name>UDP-N-acetyl-alpha-D-glucosamine</name>
        <dbReference type="ChEBI" id="CHEBI:57705"/>
    </ligand>
</feature>
<dbReference type="Gene3D" id="3.90.550.10">
    <property type="entry name" value="Spore Coat Polysaccharide Biosynthesis Protein SpsA, Chain A"/>
    <property type="match status" value="1"/>
</dbReference>
<dbReference type="InterPro" id="IPR018357">
    <property type="entry name" value="Hexapep_transf_CS"/>
</dbReference>
<dbReference type="InterPro" id="IPR050065">
    <property type="entry name" value="GlmU-like"/>
</dbReference>